<keyword evidence="3" id="KW-0611">Plant defense</keyword>
<dbReference type="SUPFAM" id="SSF52151">
    <property type="entry name" value="FabD/lysophospholipase-like"/>
    <property type="match status" value="1"/>
</dbReference>
<dbReference type="GO" id="GO:0016042">
    <property type="term" value="P:lipid catabolic process"/>
    <property type="evidence" value="ECO:0007669"/>
    <property type="project" value="UniProtKB-UniRule"/>
</dbReference>
<evidence type="ECO:0000313" key="9">
    <source>
        <dbReference type="EMBL" id="KAK9135524.1"/>
    </source>
</evidence>
<organism evidence="9 10">
    <name type="scientific">Stephania yunnanensis</name>
    <dbReference type="NCBI Taxonomy" id="152371"/>
    <lineage>
        <taxon>Eukaryota</taxon>
        <taxon>Viridiplantae</taxon>
        <taxon>Streptophyta</taxon>
        <taxon>Embryophyta</taxon>
        <taxon>Tracheophyta</taxon>
        <taxon>Spermatophyta</taxon>
        <taxon>Magnoliopsida</taxon>
        <taxon>Ranunculales</taxon>
        <taxon>Menispermaceae</taxon>
        <taxon>Menispermoideae</taxon>
        <taxon>Cissampelideae</taxon>
        <taxon>Stephania</taxon>
    </lineage>
</organism>
<evidence type="ECO:0000256" key="7">
    <source>
        <dbReference type="RuleBase" id="RU361262"/>
    </source>
</evidence>
<dbReference type="Pfam" id="PF01734">
    <property type="entry name" value="Patatin"/>
    <property type="match status" value="1"/>
</dbReference>
<dbReference type="PANTHER" id="PTHR32176">
    <property type="entry name" value="XYLOSE ISOMERASE"/>
    <property type="match status" value="1"/>
</dbReference>
<feature type="short sequence motif" description="DGA/G" evidence="6">
    <location>
        <begin position="206"/>
        <end position="208"/>
    </location>
</feature>
<dbReference type="GO" id="GO:0047372">
    <property type="term" value="F:monoacylglycerol lipase activity"/>
    <property type="evidence" value="ECO:0007669"/>
    <property type="project" value="TreeGrafter"/>
</dbReference>
<comment type="domain">
    <text evidence="7">The nitrogen atoms of the two glycine residues in the GGXR motif define the oxyanion hole, and stabilize the oxyanion that forms during the nucleophilic attack by the catalytic serine during substrate cleavage.</text>
</comment>
<keyword evidence="10" id="KW-1185">Reference proteome</keyword>
<dbReference type="Gene3D" id="3.40.1090.10">
    <property type="entry name" value="Cytosolic phospholipase A2 catalytic domain"/>
    <property type="match status" value="1"/>
</dbReference>
<evidence type="ECO:0000256" key="1">
    <source>
        <dbReference type="ARBA" id="ARBA00010240"/>
    </source>
</evidence>
<keyword evidence="5 6" id="KW-0443">Lipid metabolism</keyword>
<dbReference type="AlphaFoldDB" id="A0AAP0JKF9"/>
<reference evidence="9 10" key="1">
    <citation type="submission" date="2024-01" db="EMBL/GenBank/DDBJ databases">
        <title>Genome assemblies of Stephania.</title>
        <authorList>
            <person name="Yang L."/>
        </authorList>
    </citation>
    <scope>NUCLEOTIDE SEQUENCE [LARGE SCALE GENOMIC DNA]</scope>
    <source>
        <strain evidence="9">YNDBR</strain>
        <tissue evidence="9">Leaf</tissue>
    </source>
</reference>
<dbReference type="Proteomes" id="UP001420932">
    <property type="component" value="Unassembled WGS sequence"/>
</dbReference>
<comment type="caution">
    <text evidence="9">The sequence shown here is derived from an EMBL/GenBank/DDBJ whole genome shotgun (WGS) entry which is preliminary data.</text>
</comment>
<dbReference type="EC" id="3.1.1.-" evidence="7"/>
<keyword evidence="2 6" id="KW-0378">Hydrolase</keyword>
<dbReference type="FunFam" id="3.40.1090.10:FF:000005">
    <property type="entry name" value="Patatin"/>
    <property type="match status" value="1"/>
</dbReference>
<evidence type="ECO:0000256" key="3">
    <source>
        <dbReference type="ARBA" id="ARBA00022821"/>
    </source>
</evidence>
<dbReference type="CDD" id="cd07214">
    <property type="entry name" value="Pat17_isozyme_like"/>
    <property type="match status" value="1"/>
</dbReference>
<dbReference type="GO" id="GO:0004620">
    <property type="term" value="F:phospholipase activity"/>
    <property type="evidence" value="ECO:0007669"/>
    <property type="project" value="TreeGrafter"/>
</dbReference>
<proteinExistence type="inferred from homology"/>
<accession>A0AAP0JKF9</accession>
<gene>
    <name evidence="9" type="ORF">Syun_014854</name>
</gene>
<comment type="similarity">
    <text evidence="1 7">Belongs to the patatin family.</text>
</comment>
<dbReference type="EMBL" id="JBBNAF010000006">
    <property type="protein sequence ID" value="KAK9135524.1"/>
    <property type="molecule type" value="Genomic_DNA"/>
</dbReference>
<evidence type="ECO:0000313" key="10">
    <source>
        <dbReference type="Proteomes" id="UP001420932"/>
    </source>
</evidence>
<feature type="domain" description="PNPLA" evidence="8">
    <location>
        <begin position="11"/>
        <end position="219"/>
    </location>
</feature>
<feature type="active site" description="Nucleophile" evidence="6">
    <location>
        <position position="55"/>
    </location>
</feature>
<evidence type="ECO:0000256" key="4">
    <source>
        <dbReference type="ARBA" id="ARBA00022963"/>
    </source>
</evidence>
<evidence type="ECO:0000256" key="5">
    <source>
        <dbReference type="ARBA" id="ARBA00023098"/>
    </source>
</evidence>
<keyword evidence="4 6" id="KW-0442">Lipid degradation</keyword>
<dbReference type="PROSITE" id="PS51635">
    <property type="entry name" value="PNPLA"/>
    <property type="match status" value="1"/>
</dbReference>
<evidence type="ECO:0000256" key="2">
    <source>
        <dbReference type="ARBA" id="ARBA00022801"/>
    </source>
</evidence>
<evidence type="ECO:0000256" key="6">
    <source>
        <dbReference type="PROSITE-ProRule" id="PRU01161"/>
    </source>
</evidence>
<dbReference type="InterPro" id="IPR016035">
    <property type="entry name" value="Acyl_Trfase/lysoPLipase"/>
</dbReference>
<comment type="function">
    <text evidence="7">Lipolytic acyl hydrolase (LAH).</text>
</comment>
<name>A0AAP0JKF9_9MAGN</name>
<dbReference type="GO" id="GO:0006952">
    <property type="term" value="P:defense response"/>
    <property type="evidence" value="ECO:0007669"/>
    <property type="project" value="UniProtKB-KW"/>
</dbReference>
<feature type="active site" description="Proton acceptor" evidence="6">
    <location>
        <position position="206"/>
    </location>
</feature>
<feature type="short sequence motif" description="GXGXXG" evidence="6">
    <location>
        <begin position="15"/>
        <end position="20"/>
    </location>
</feature>
<evidence type="ECO:0000259" key="8">
    <source>
        <dbReference type="PROSITE" id="PS51635"/>
    </source>
</evidence>
<dbReference type="InterPro" id="IPR002641">
    <property type="entry name" value="PNPLA_dom"/>
</dbReference>
<protein>
    <recommendedName>
        <fullName evidence="7">Patatin</fullName>
        <ecNumber evidence="7">3.1.1.-</ecNumber>
    </recommendedName>
</protein>
<dbReference type="PANTHER" id="PTHR32176:SF120">
    <property type="entry name" value="PATATIN"/>
    <property type="match status" value="1"/>
</dbReference>
<sequence>MLPARKMVTVLSIDGGGIRGMIPATILAFLEAKLQEIDGEDARLADYFDVIAGTSTGGLITTMITAPNENNRPLYAAKDINEFYLQHCPQIFPQKNNENILSSVAAMVEAITRPKYDGKYLHTLLQRELKDNKLHQTLTSVIIPAFDIKRLQPVIFSTCEAKRDASKNPFLSDMCIGTSAAPTVFPAHYFETTDEHGKIKSFNLIDGGIAANNPTMLTMSMITKELLMENEKFHPMKPIEYEKLLVLSLGTGSAKKESKYDAAAAAKWGVLGWLYNGATTPLIDAFTQASGDMVDIHASILFQALSCGENYLRIEVDDLAGDAASVDISTTENMKNLIQIGKELLKKQVSRVNLETGICEEEEGGKTNAEALTCFANLLSEERKSRKGI</sequence>
<feature type="short sequence motif" description="GXSXG" evidence="6">
    <location>
        <begin position="53"/>
        <end position="57"/>
    </location>
</feature>